<dbReference type="GO" id="GO:0006730">
    <property type="term" value="P:one-carbon metabolic process"/>
    <property type="evidence" value="ECO:0007669"/>
    <property type="project" value="UniProtKB-KW"/>
</dbReference>
<dbReference type="EC" id="1.5.1.3" evidence="2"/>
<dbReference type="PANTHER" id="PTHR48069:SF3">
    <property type="entry name" value="DIHYDROFOLATE REDUCTASE"/>
    <property type="match status" value="1"/>
</dbReference>
<dbReference type="EMBL" id="MN739929">
    <property type="protein sequence ID" value="QHT78210.1"/>
    <property type="molecule type" value="Genomic_DNA"/>
</dbReference>
<dbReference type="GO" id="GO:0050661">
    <property type="term" value="F:NADP binding"/>
    <property type="evidence" value="ECO:0007669"/>
    <property type="project" value="InterPro"/>
</dbReference>
<dbReference type="InterPro" id="IPR024072">
    <property type="entry name" value="DHFR-like_dom_sf"/>
</dbReference>
<dbReference type="InterPro" id="IPR001796">
    <property type="entry name" value="DHFR_dom"/>
</dbReference>
<keyword evidence="5" id="KW-0560">Oxidoreductase</keyword>
<protein>
    <recommendedName>
        <fullName evidence="2">dihydrofolate reductase</fullName>
        <ecNumber evidence="2">1.5.1.3</ecNumber>
    </recommendedName>
</protein>
<evidence type="ECO:0000313" key="7">
    <source>
        <dbReference type="EMBL" id="QHT78210.1"/>
    </source>
</evidence>
<dbReference type="GO" id="GO:0004146">
    <property type="term" value="F:dihydrofolate reductase activity"/>
    <property type="evidence" value="ECO:0007669"/>
    <property type="project" value="UniProtKB-EC"/>
</dbReference>
<dbReference type="InterPro" id="IPR017925">
    <property type="entry name" value="DHFR_CS"/>
</dbReference>
<keyword evidence="3" id="KW-0554">One-carbon metabolism</keyword>
<evidence type="ECO:0000256" key="2">
    <source>
        <dbReference type="ARBA" id="ARBA00012856"/>
    </source>
</evidence>
<dbReference type="GO" id="GO:0046654">
    <property type="term" value="P:tetrahydrofolate biosynthetic process"/>
    <property type="evidence" value="ECO:0007669"/>
    <property type="project" value="InterPro"/>
</dbReference>
<dbReference type="PANTHER" id="PTHR48069">
    <property type="entry name" value="DIHYDROFOLATE REDUCTASE"/>
    <property type="match status" value="1"/>
</dbReference>
<dbReference type="GO" id="GO:0046452">
    <property type="term" value="P:dihydrofolate metabolic process"/>
    <property type="evidence" value="ECO:0007669"/>
    <property type="project" value="TreeGrafter"/>
</dbReference>
<evidence type="ECO:0000256" key="1">
    <source>
        <dbReference type="ARBA" id="ARBA00004903"/>
    </source>
</evidence>
<keyword evidence="4" id="KW-0521">NADP</keyword>
<dbReference type="Pfam" id="PF00186">
    <property type="entry name" value="DHFR_1"/>
    <property type="match status" value="1"/>
</dbReference>
<dbReference type="SUPFAM" id="SSF53597">
    <property type="entry name" value="Dihydrofolate reductase-like"/>
    <property type="match status" value="1"/>
</dbReference>
<evidence type="ECO:0000256" key="3">
    <source>
        <dbReference type="ARBA" id="ARBA00022563"/>
    </source>
</evidence>
<evidence type="ECO:0000256" key="5">
    <source>
        <dbReference type="ARBA" id="ARBA00023002"/>
    </source>
</evidence>
<dbReference type="InterPro" id="IPR012259">
    <property type="entry name" value="DHFR"/>
</dbReference>
<sequence length="190" mass="22302">MEAIVAIDCKNGIGKNGNMPWHIKEDLQFFKNITLNNVVIMGKNTFFSLSPNVKNSTPKPLKDRLNVVLTSEPEKYVHYCENHRNLVFTSNEHIFEDLQKSRDYILKCYKFLKPDFKIFIIGGETLYTKFAPLCNTIWVTHIENDYDCNKFFNVDIYNNFKSFIINSNEEFTIKKYVRTIQSQQSQEVSC</sequence>
<dbReference type="PROSITE" id="PS00075">
    <property type="entry name" value="DHFR_1"/>
    <property type="match status" value="1"/>
</dbReference>
<accession>A0A6C0HCW1</accession>
<reference evidence="7" key="1">
    <citation type="journal article" date="2020" name="Nature">
        <title>Giant virus diversity and host interactions through global metagenomics.</title>
        <authorList>
            <person name="Schulz F."/>
            <person name="Roux S."/>
            <person name="Paez-Espino D."/>
            <person name="Jungbluth S."/>
            <person name="Walsh D.A."/>
            <person name="Denef V.J."/>
            <person name="McMahon K.D."/>
            <person name="Konstantinidis K.T."/>
            <person name="Eloe-Fadrosh E.A."/>
            <person name="Kyrpides N.C."/>
            <person name="Woyke T."/>
        </authorList>
    </citation>
    <scope>NUCLEOTIDE SEQUENCE</scope>
    <source>
        <strain evidence="7">GVMAG-M-3300023179-91</strain>
    </source>
</reference>
<dbReference type="PRINTS" id="PR00070">
    <property type="entry name" value="DHFR"/>
</dbReference>
<comment type="pathway">
    <text evidence="1">Cofactor biosynthesis; tetrahydrofolate biosynthesis; 5,6,7,8-tetrahydrofolate from 7,8-dihydrofolate: step 1/1.</text>
</comment>
<proteinExistence type="predicted"/>
<name>A0A6C0HCW1_9ZZZZ</name>
<dbReference type="CDD" id="cd00209">
    <property type="entry name" value="DHFR"/>
    <property type="match status" value="1"/>
</dbReference>
<evidence type="ECO:0000256" key="4">
    <source>
        <dbReference type="ARBA" id="ARBA00022857"/>
    </source>
</evidence>
<dbReference type="AlphaFoldDB" id="A0A6C0HCW1"/>
<dbReference type="GO" id="GO:0046655">
    <property type="term" value="P:folic acid metabolic process"/>
    <property type="evidence" value="ECO:0007669"/>
    <property type="project" value="TreeGrafter"/>
</dbReference>
<evidence type="ECO:0000259" key="6">
    <source>
        <dbReference type="PROSITE" id="PS51330"/>
    </source>
</evidence>
<feature type="domain" description="DHFR" evidence="6">
    <location>
        <begin position="1"/>
        <end position="190"/>
    </location>
</feature>
<dbReference type="Gene3D" id="3.40.430.10">
    <property type="entry name" value="Dihydrofolate Reductase, subunit A"/>
    <property type="match status" value="1"/>
</dbReference>
<organism evidence="7">
    <name type="scientific">viral metagenome</name>
    <dbReference type="NCBI Taxonomy" id="1070528"/>
    <lineage>
        <taxon>unclassified sequences</taxon>
        <taxon>metagenomes</taxon>
        <taxon>organismal metagenomes</taxon>
    </lineage>
</organism>
<dbReference type="PROSITE" id="PS51330">
    <property type="entry name" value="DHFR_2"/>
    <property type="match status" value="1"/>
</dbReference>